<dbReference type="EMBL" id="MGKP01000025">
    <property type="protein sequence ID" value="OGN27942.1"/>
    <property type="molecule type" value="Genomic_DNA"/>
</dbReference>
<protein>
    <submittedName>
        <fullName evidence="1">Uncharacterized protein</fullName>
    </submittedName>
</protein>
<dbReference type="AlphaFoldDB" id="A0A1F8GR72"/>
<dbReference type="Proteomes" id="UP000179047">
    <property type="component" value="Unassembled WGS sequence"/>
</dbReference>
<name>A0A1F8GR72_9BACT</name>
<proteinExistence type="predicted"/>
<sequence length="216" mass="23373">MITLAVLMLAIGLVAGYFFGKGKSGMIAYQTGTPVPTTTDVPVISVSPSATTTPDMTGWKTYTSKKEPTLSFRYPADWTLENMGSTAQENIQIRAPKVGTYWTAINWSADVSGLGGGCPPERPNIVLHEVEPMSHANGLYFVNFGIVGDTDMSPVGVGIVGGDKSDNPPKLGDIGYCLYYPLFKSKLDPNRDMWLRGTVQPQDKAIAKQILESLTY</sequence>
<dbReference type="STRING" id="1802701.A3A33_04250"/>
<evidence type="ECO:0000313" key="1">
    <source>
        <dbReference type="EMBL" id="OGN27942.1"/>
    </source>
</evidence>
<accession>A0A1F8GR72</accession>
<comment type="caution">
    <text evidence="1">The sequence shown here is derived from an EMBL/GenBank/DDBJ whole genome shotgun (WGS) entry which is preliminary data.</text>
</comment>
<evidence type="ECO:0000313" key="2">
    <source>
        <dbReference type="Proteomes" id="UP000179047"/>
    </source>
</evidence>
<reference evidence="1 2" key="1">
    <citation type="journal article" date="2016" name="Nat. Commun.">
        <title>Thousands of microbial genomes shed light on interconnected biogeochemical processes in an aquifer system.</title>
        <authorList>
            <person name="Anantharaman K."/>
            <person name="Brown C.T."/>
            <person name="Hug L.A."/>
            <person name="Sharon I."/>
            <person name="Castelle C.J."/>
            <person name="Probst A.J."/>
            <person name="Thomas B.C."/>
            <person name="Singh A."/>
            <person name="Wilkins M.J."/>
            <person name="Karaoz U."/>
            <person name="Brodie E.L."/>
            <person name="Williams K.H."/>
            <person name="Hubbard S.S."/>
            <person name="Banfield J.F."/>
        </authorList>
    </citation>
    <scope>NUCLEOTIDE SEQUENCE [LARGE SCALE GENOMIC DNA]</scope>
</reference>
<organism evidence="1 2">
    <name type="scientific">Candidatus Yanofskybacteria bacterium RIFCSPLOWO2_01_FULL_49_25</name>
    <dbReference type="NCBI Taxonomy" id="1802701"/>
    <lineage>
        <taxon>Bacteria</taxon>
        <taxon>Candidatus Yanofskyibacteriota</taxon>
    </lineage>
</organism>
<gene>
    <name evidence="1" type="ORF">A3A33_04250</name>
</gene>